<evidence type="ECO:0000313" key="3">
    <source>
        <dbReference type="EMBL" id="SNS13099.1"/>
    </source>
</evidence>
<keyword evidence="1" id="KW-0732">Signal</keyword>
<name>A0A239BZL3_9FLAO</name>
<dbReference type="EMBL" id="FZNY01000007">
    <property type="protein sequence ID" value="SNS13099.1"/>
    <property type="molecule type" value="Genomic_DNA"/>
</dbReference>
<gene>
    <name evidence="3" type="ORF">SAMN06265376_10731</name>
</gene>
<evidence type="ECO:0000256" key="1">
    <source>
        <dbReference type="ARBA" id="ARBA00022729"/>
    </source>
</evidence>
<dbReference type="Proteomes" id="UP000198379">
    <property type="component" value="Unassembled WGS sequence"/>
</dbReference>
<dbReference type="AlphaFoldDB" id="A0A239BZL3"/>
<dbReference type="RefSeq" id="WP_089373036.1">
    <property type="nucleotide sequence ID" value="NZ_BMEP01000004.1"/>
</dbReference>
<dbReference type="NCBIfam" id="TIGR04183">
    <property type="entry name" value="Por_Secre_tail"/>
    <property type="match status" value="1"/>
</dbReference>
<proteinExistence type="predicted"/>
<dbReference type="OrthoDB" id="5381604at2"/>
<protein>
    <submittedName>
        <fullName evidence="3">Por secretion system C-terminal sorting domain-containing protein</fullName>
    </submittedName>
</protein>
<dbReference type="Pfam" id="PF18962">
    <property type="entry name" value="Por_Secre_tail"/>
    <property type="match status" value="1"/>
</dbReference>
<evidence type="ECO:0000313" key="4">
    <source>
        <dbReference type="Proteomes" id="UP000198379"/>
    </source>
</evidence>
<accession>A0A239BZL3</accession>
<feature type="domain" description="Secretion system C-terminal sorting" evidence="2">
    <location>
        <begin position="860"/>
        <end position="930"/>
    </location>
</feature>
<sequence>MKTYQLIIIACCVLWGNITQLRAQAVEEFEELDGEYCVYIPNGGSSSFGKAVPSSVFGQDFTPSGDLKALVIFVDFVGSDSGPDGNGGLHPLNRWPAGELPVGIFDSATNSLTYAHDDVSDLSPIGNPDTNAFSNISEYYYHMSEGSFRFLMEPLKDDNGNAILIQVDASQVNFYANINNLVFQEIATLFPNRDWASLGFDIRGDAPNFEEDQSATFANPQPDGQLDFSIIMYRNRNSWNPHPVANGGPSPASTGIAGIGGNFTVNNSFTAREGFTYVQTSTNRGSAMALFLHELGHNFIDLSHTSLANQVHGEYFHATNNWGMMNFAQGPSISNAWERWYNGWIDIEHDVNNATDNGTYILNDYMSSGDVMRLKLPRIKDQFLWLTNRSDATNPFYNRAFNSAIEVVDDVVISRINDTDPRGLFGFFERVAPQRSDVDRFEFGANGIKVMSGKGYYDLKLQEAEPTTGNRTTVNLLKDLPNPYGEEGEFTGYRFDVFDIDGVADRINYNRSSNSTAGNSPDKRNEHGQVINIDNQNVFSRKLLNSQLPDRKYSVFTNPPITNFIQYSDTQDVLSPVILHSLSFISQTIGNQVSITVNYDDGHIEDDFRMTGNIFLPSNEDIVLDTNVTLTVNRSGTNNKRNKDTNGTYINETVFIAAANASFESSNDSTVILDEASTTIFEEDSELIMGSDARIIIRGGALLCIKTTDVTLDPTARIIVEDGFLNISSGIDISANVEGSIFPFPTIANNITFCNSSITGPIHLHSIYQTNTGNVFCGNDVTVDVSDDVRLTSEQLIVIEPGFEAVPGSFFEAEIRTEIPQDCDIEFFFGVDGEPGVNGFKGRNQTFNNLQNGKSLAISVYPNPSKDIFNVEIMDAKGPFTYQLKNLSGVTLLEDQTSTTNFRIDAKHLKKGVYVLMVSNSTLSTGYKIIKF</sequence>
<evidence type="ECO:0000259" key="2">
    <source>
        <dbReference type="Pfam" id="PF18962"/>
    </source>
</evidence>
<organism evidence="3 4">
    <name type="scientific">Dokdonia pacifica</name>
    <dbReference type="NCBI Taxonomy" id="1627892"/>
    <lineage>
        <taxon>Bacteria</taxon>
        <taxon>Pseudomonadati</taxon>
        <taxon>Bacteroidota</taxon>
        <taxon>Flavobacteriia</taxon>
        <taxon>Flavobacteriales</taxon>
        <taxon>Flavobacteriaceae</taxon>
        <taxon>Dokdonia</taxon>
    </lineage>
</organism>
<reference evidence="3 4" key="1">
    <citation type="submission" date="2017-06" db="EMBL/GenBank/DDBJ databases">
        <authorList>
            <person name="Kim H.J."/>
            <person name="Triplett B.A."/>
        </authorList>
    </citation>
    <scope>NUCLEOTIDE SEQUENCE [LARGE SCALE GENOMIC DNA]</scope>
    <source>
        <strain evidence="3 4">DSM 25597</strain>
    </source>
</reference>
<dbReference type="InterPro" id="IPR026444">
    <property type="entry name" value="Secre_tail"/>
</dbReference>
<keyword evidence="4" id="KW-1185">Reference proteome</keyword>